<dbReference type="Gene3D" id="1.10.10.60">
    <property type="entry name" value="Homeodomain-like"/>
    <property type="match status" value="1"/>
</dbReference>
<proteinExistence type="predicted"/>
<dbReference type="SUPFAM" id="SSF46689">
    <property type="entry name" value="Homeodomain-like"/>
    <property type="match status" value="1"/>
</dbReference>
<dbReference type="PROSITE" id="PS01124">
    <property type="entry name" value="HTH_ARAC_FAMILY_2"/>
    <property type="match status" value="1"/>
</dbReference>
<gene>
    <name evidence="5" type="ORF">FHS68_001864</name>
</gene>
<evidence type="ECO:0000256" key="1">
    <source>
        <dbReference type="ARBA" id="ARBA00023015"/>
    </source>
</evidence>
<evidence type="ECO:0000256" key="2">
    <source>
        <dbReference type="ARBA" id="ARBA00023125"/>
    </source>
</evidence>
<dbReference type="PANTHER" id="PTHR43280:SF2">
    <property type="entry name" value="HTH-TYPE TRANSCRIPTIONAL REGULATOR EXSA"/>
    <property type="match status" value="1"/>
</dbReference>
<keyword evidence="3" id="KW-0804">Transcription</keyword>
<comment type="caution">
    <text evidence="5">The sequence shown here is derived from an EMBL/GenBank/DDBJ whole genome shotgun (WGS) entry which is preliminary data.</text>
</comment>
<dbReference type="InterPro" id="IPR009057">
    <property type="entry name" value="Homeodomain-like_sf"/>
</dbReference>
<keyword evidence="2" id="KW-0238">DNA-binding</keyword>
<evidence type="ECO:0000259" key="4">
    <source>
        <dbReference type="PROSITE" id="PS01124"/>
    </source>
</evidence>
<evidence type="ECO:0000313" key="5">
    <source>
        <dbReference type="EMBL" id="NIJ52694.1"/>
    </source>
</evidence>
<protein>
    <submittedName>
        <fullName evidence="5">YesN/AraC family two-component response regulator</fullName>
    </submittedName>
</protein>
<dbReference type="InterPro" id="IPR018062">
    <property type="entry name" value="HTH_AraC-typ_CS"/>
</dbReference>
<keyword evidence="1" id="KW-0805">Transcription regulation</keyword>
<dbReference type="Pfam" id="PF12833">
    <property type="entry name" value="HTH_18"/>
    <property type="match status" value="1"/>
</dbReference>
<dbReference type="RefSeq" id="WP_167269312.1">
    <property type="nucleotide sequence ID" value="NZ_JAASQJ010000002.1"/>
</dbReference>
<accession>A0ABX0UKT9</accession>
<dbReference type="SMART" id="SM00342">
    <property type="entry name" value="HTH_ARAC"/>
    <property type="match status" value="1"/>
</dbReference>
<feature type="domain" description="HTH araC/xylS-type" evidence="4">
    <location>
        <begin position="75"/>
        <end position="175"/>
    </location>
</feature>
<reference evidence="5 6" key="1">
    <citation type="submission" date="2020-03" db="EMBL/GenBank/DDBJ databases">
        <title>Genomic Encyclopedia of Type Strains, Phase IV (KMG-IV): sequencing the most valuable type-strain genomes for metagenomic binning, comparative biology and taxonomic classification.</title>
        <authorList>
            <person name="Goeker M."/>
        </authorList>
    </citation>
    <scope>NUCLEOTIDE SEQUENCE [LARGE SCALE GENOMIC DNA]</scope>
    <source>
        <strain evidence="5 6">DSM 102865</strain>
    </source>
</reference>
<evidence type="ECO:0000256" key="3">
    <source>
        <dbReference type="ARBA" id="ARBA00023163"/>
    </source>
</evidence>
<organism evidence="5 6">
    <name type="scientific">Dyadobacter arcticus</name>
    <dbReference type="NCBI Taxonomy" id="1078754"/>
    <lineage>
        <taxon>Bacteria</taxon>
        <taxon>Pseudomonadati</taxon>
        <taxon>Bacteroidota</taxon>
        <taxon>Cytophagia</taxon>
        <taxon>Cytophagales</taxon>
        <taxon>Spirosomataceae</taxon>
        <taxon>Dyadobacter</taxon>
    </lineage>
</organism>
<dbReference type="Proteomes" id="UP001179181">
    <property type="component" value="Unassembled WGS sequence"/>
</dbReference>
<dbReference type="EMBL" id="JAASQJ010000002">
    <property type="protein sequence ID" value="NIJ52694.1"/>
    <property type="molecule type" value="Genomic_DNA"/>
</dbReference>
<dbReference type="PROSITE" id="PS00041">
    <property type="entry name" value="HTH_ARAC_FAMILY_1"/>
    <property type="match status" value="1"/>
</dbReference>
<keyword evidence="6" id="KW-1185">Reference proteome</keyword>
<evidence type="ECO:0000313" key="6">
    <source>
        <dbReference type="Proteomes" id="UP001179181"/>
    </source>
</evidence>
<dbReference type="PANTHER" id="PTHR43280">
    <property type="entry name" value="ARAC-FAMILY TRANSCRIPTIONAL REGULATOR"/>
    <property type="match status" value="1"/>
</dbReference>
<dbReference type="InterPro" id="IPR018060">
    <property type="entry name" value="HTH_AraC"/>
</dbReference>
<name>A0ABX0UKT9_9BACT</name>
<sequence length="189" mass="21791">MKLYIKYMVSRRCKLAVKAELEALGLAHSHMELGEVELDQDLTSQQRELINAALLRSGLELMDNKKAQLIEKIKTTIIEMVYNDYEVPKLNNSTILKEKLNHDYAYLANIFSEVTGTTIEHFIIAHKIERVKELLIYDELTLTQISYLLNYSSVAHLSFQFKKVTGLTASFFKGLKHRKRTPIEDMGII</sequence>